<dbReference type="RefSeq" id="WP_343993017.1">
    <property type="nucleotide sequence ID" value="NZ_BAAANB010000021.1"/>
</dbReference>
<reference evidence="2 3" key="1">
    <citation type="journal article" date="2019" name="Int. J. Syst. Evol. Microbiol.">
        <title>The Global Catalogue of Microorganisms (GCM) 10K type strain sequencing project: providing services to taxonomists for standard genome sequencing and annotation.</title>
        <authorList>
            <consortium name="The Broad Institute Genomics Platform"/>
            <consortium name="The Broad Institute Genome Sequencing Center for Infectious Disease"/>
            <person name="Wu L."/>
            <person name="Ma J."/>
        </authorList>
    </citation>
    <scope>NUCLEOTIDE SEQUENCE [LARGE SCALE GENOMIC DNA]</scope>
    <source>
        <strain evidence="2 3">JCM 14283</strain>
    </source>
</reference>
<protein>
    <recommendedName>
        <fullName evidence="1">Siphovirus-type tail component C-terminal domain-containing protein</fullName>
    </recommendedName>
</protein>
<evidence type="ECO:0000259" key="1">
    <source>
        <dbReference type="Pfam" id="PF22768"/>
    </source>
</evidence>
<comment type="caution">
    <text evidence="2">The sequence shown here is derived from an EMBL/GenBank/DDBJ whole genome shotgun (WGS) entry which is preliminary data.</text>
</comment>
<proteinExistence type="predicted"/>
<accession>A0ABN2UJ48</accession>
<evidence type="ECO:0000313" key="3">
    <source>
        <dbReference type="Proteomes" id="UP001501285"/>
    </source>
</evidence>
<dbReference type="Gene3D" id="2.60.120.860">
    <property type="match status" value="1"/>
</dbReference>
<feature type="domain" description="Siphovirus-type tail component C-terminal" evidence="1">
    <location>
        <begin position="180"/>
        <end position="265"/>
    </location>
</feature>
<dbReference type="EMBL" id="BAAANB010000021">
    <property type="protein sequence ID" value="GAA2037335.1"/>
    <property type="molecule type" value="Genomic_DNA"/>
</dbReference>
<dbReference type="Proteomes" id="UP001501285">
    <property type="component" value="Unassembled WGS sequence"/>
</dbReference>
<sequence>MSTTTVAFDGWSLIGASPEGGVWKVLDVDGWLAKTLRRNRQPRAGQSGNWPSAGNIDGKTVTIKGQAIYPTAAGAARERRLVMALGGRDLSELTIEDAAGQLTAFVETDAIDVKPVRDTMLTFTITVHAPDATLYGPQAFAQAPFASTSAGAGLTYPLTYPLDYGVPAGVTPGSVTVANDGTTAYWPRVRIDGPVTNPAVSLVETGDTIRYRGTVPAGQHLDLDCPNRRATIGDNPASVRRWVSAVGNWLAVPPGGASIAATADSAGPAASFSVWSYEGACS</sequence>
<dbReference type="InterPro" id="IPR054738">
    <property type="entry name" value="Siphovirus-type_tail_C"/>
</dbReference>
<name>A0ABN2UJ48_9MICO</name>
<dbReference type="Pfam" id="PF22768">
    <property type="entry name" value="SPP1_Dit"/>
    <property type="match status" value="1"/>
</dbReference>
<gene>
    <name evidence="2" type="ORF">GCM10009740_31380</name>
</gene>
<evidence type="ECO:0000313" key="2">
    <source>
        <dbReference type="EMBL" id="GAA2037335.1"/>
    </source>
</evidence>
<keyword evidence="3" id="KW-1185">Reference proteome</keyword>
<organism evidence="2 3">
    <name type="scientific">Terrabacter terrae</name>
    <dbReference type="NCBI Taxonomy" id="318434"/>
    <lineage>
        <taxon>Bacteria</taxon>
        <taxon>Bacillati</taxon>
        <taxon>Actinomycetota</taxon>
        <taxon>Actinomycetes</taxon>
        <taxon>Micrococcales</taxon>
        <taxon>Intrasporangiaceae</taxon>
        <taxon>Terrabacter</taxon>
    </lineage>
</organism>